<dbReference type="InterPro" id="IPR009057">
    <property type="entry name" value="Homeodomain-like_sf"/>
</dbReference>
<evidence type="ECO:0000313" key="7">
    <source>
        <dbReference type="EMBL" id="GKU70375.1"/>
    </source>
</evidence>
<evidence type="ECO:0000259" key="5">
    <source>
        <dbReference type="PROSITE" id="PS50977"/>
    </source>
</evidence>
<dbReference type="EMBL" id="BFCH01000011">
    <property type="protein sequence ID" value="GBG37314.1"/>
    <property type="molecule type" value="Genomic_DNA"/>
</dbReference>
<evidence type="ECO:0000256" key="3">
    <source>
        <dbReference type="ARBA" id="ARBA00023163"/>
    </source>
</evidence>
<keyword evidence="8" id="KW-1185">Reference proteome</keyword>
<reference evidence="7" key="3">
    <citation type="journal article" date="2022" name="Microbiol. Resour. Announc.">
        <title>Draft Genome Sequences of Eight Mycobacterium montefiorense Strains Isolated from Salamanders in Captivity.</title>
        <authorList>
            <person name="Komine T."/>
            <person name="Ihara H."/>
            <person name="Fukano H."/>
            <person name="Hoshino Y."/>
            <person name="Kurata O."/>
            <person name="Wada S."/>
        </authorList>
    </citation>
    <scope>NUCLEOTIDE SEQUENCE</scope>
    <source>
        <strain evidence="7">NJB18185</strain>
    </source>
</reference>
<feature type="domain" description="HTH tetR-type" evidence="5">
    <location>
        <begin position="14"/>
        <end position="74"/>
    </location>
</feature>
<reference evidence="6" key="1">
    <citation type="journal article" date="2018" name="Genome Announc.">
        <title>Draft Genome Sequence of Mycobacterium montefiorense Isolated from Japanese Black Salamander (Hynobius nigrescens).</title>
        <authorList>
            <person name="Fukano H."/>
            <person name="Yoshida M."/>
            <person name="Shimizu A."/>
            <person name="Iwao H."/>
            <person name="Katayama Y."/>
            <person name="Omatsu T."/>
            <person name="Mizutani T."/>
            <person name="Kurata O."/>
            <person name="Wada S."/>
            <person name="Hoshino Y."/>
        </authorList>
    </citation>
    <scope>NUCLEOTIDE SEQUENCE</scope>
    <source>
        <strain evidence="6">BS</strain>
    </source>
</reference>
<dbReference type="EMBL" id="BQYH01000002">
    <property type="protein sequence ID" value="GKU70375.1"/>
    <property type="molecule type" value="Genomic_DNA"/>
</dbReference>
<reference evidence="8" key="2">
    <citation type="submission" date="2018-04" db="EMBL/GenBank/DDBJ databases">
        <title>Draft genome sequence of Mycobacterium montefiorense isolated from Japanese black salamander.</title>
        <authorList>
            <person name="Fukano H."/>
            <person name="Yoshida M."/>
            <person name="Shimizu A."/>
            <person name="Iwao H."/>
            <person name="Kurata O."/>
            <person name="Katayama Y."/>
            <person name="Omatsu T."/>
            <person name="Mizutani T."/>
            <person name="Wada S."/>
            <person name="Hoshino Y."/>
        </authorList>
    </citation>
    <scope>NUCLEOTIDE SEQUENCE [LARGE SCALE GENOMIC DNA]</scope>
    <source>
        <strain evidence="8">BS</strain>
    </source>
</reference>
<protein>
    <submittedName>
        <fullName evidence="7">TetR family transcriptional regulator</fullName>
    </submittedName>
</protein>
<evidence type="ECO:0000256" key="4">
    <source>
        <dbReference type="PROSITE-ProRule" id="PRU00335"/>
    </source>
</evidence>
<dbReference type="PANTHER" id="PTHR30055">
    <property type="entry name" value="HTH-TYPE TRANSCRIPTIONAL REGULATOR RUTR"/>
    <property type="match status" value="1"/>
</dbReference>
<dbReference type="Proteomes" id="UP000245060">
    <property type="component" value="Unassembled WGS sequence"/>
</dbReference>
<dbReference type="PROSITE" id="PS50977">
    <property type="entry name" value="HTH_TETR_2"/>
    <property type="match status" value="1"/>
</dbReference>
<dbReference type="GO" id="GO:0000976">
    <property type="term" value="F:transcription cis-regulatory region binding"/>
    <property type="evidence" value="ECO:0007669"/>
    <property type="project" value="TreeGrafter"/>
</dbReference>
<comment type="caution">
    <text evidence="7">The sequence shown here is derived from an EMBL/GenBank/DDBJ whole genome shotgun (WGS) entry which is preliminary data.</text>
</comment>
<dbReference type="SUPFAM" id="SSF46689">
    <property type="entry name" value="Homeodomain-like"/>
    <property type="match status" value="1"/>
</dbReference>
<gene>
    <name evidence="6" type="ORF">MmonteBS_16860</name>
    <name evidence="7" type="ORF">NJB18185_01520</name>
</gene>
<keyword evidence="3" id="KW-0804">Transcription</keyword>
<dbReference type="GO" id="GO:0003700">
    <property type="term" value="F:DNA-binding transcription factor activity"/>
    <property type="evidence" value="ECO:0007669"/>
    <property type="project" value="TreeGrafter"/>
</dbReference>
<dbReference type="Proteomes" id="UP001139505">
    <property type="component" value="Unassembled WGS sequence"/>
</dbReference>
<evidence type="ECO:0000256" key="1">
    <source>
        <dbReference type="ARBA" id="ARBA00023015"/>
    </source>
</evidence>
<dbReference type="Gene3D" id="1.10.357.10">
    <property type="entry name" value="Tetracycline Repressor, domain 2"/>
    <property type="match status" value="1"/>
</dbReference>
<evidence type="ECO:0000313" key="9">
    <source>
        <dbReference type="Proteomes" id="UP001139505"/>
    </source>
</evidence>
<evidence type="ECO:0000256" key="2">
    <source>
        <dbReference type="ARBA" id="ARBA00023125"/>
    </source>
</evidence>
<dbReference type="AlphaFoldDB" id="A0AA37ULW9"/>
<reference evidence="7" key="4">
    <citation type="submission" date="2022-04" db="EMBL/GenBank/DDBJ databases">
        <authorList>
            <person name="Komine T."/>
            <person name="Fukano H."/>
            <person name="Wada S."/>
        </authorList>
    </citation>
    <scope>NUCLEOTIDE SEQUENCE</scope>
    <source>
        <strain evidence="7">NJB18185</strain>
    </source>
</reference>
<dbReference type="Pfam" id="PF00440">
    <property type="entry name" value="TetR_N"/>
    <property type="match status" value="1"/>
</dbReference>
<feature type="DNA-binding region" description="H-T-H motif" evidence="4">
    <location>
        <begin position="37"/>
        <end position="56"/>
    </location>
</feature>
<dbReference type="InterPro" id="IPR050109">
    <property type="entry name" value="HTH-type_TetR-like_transc_reg"/>
</dbReference>
<name>A0AA37ULW9_9MYCO</name>
<dbReference type="InterPro" id="IPR001647">
    <property type="entry name" value="HTH_TetR"/>
</dbReference>
<dbReference type="PRINTS" id="PR00455">
    <property type="entry name" value="HTHTETR"/>
</dbReference>
<organism evidence="7 9">
    <name type="scientific">Mycobacterium montefiorense</name>
    <dbReference type="NCBI Taxonomy" id="154654"/>
    <lineage>
        <taxon>Bacteria</taxon>
        <taxon>Bacillati</taxon>
        <taxon>Actinomycetota</taxon>
        <taxon>Actinomycetes</taxon>
        <taxon>Mycobacteriales</taxon>
        <taxon>Mycobacteriaceae</taxon>
        <taxon>Mycobacterium</taxon>
        <taxon>Mycobacterium simiae complex</taxon>
    </lineage>
</organism>
<evidence type="ECO:0000313" key="6">
    <source>
        <dbReference type="EMBL" id="GBG37314.1"/>
    </source>
</evidence>
<proteinExistence type="predicted"/>
<sequence length="189" mass="20899">MLGVATRIPPAAEQSTRRRILAATFVVLARSGRKKLMLSDVAAEAKVSRPTLYRYFPSKEALLDAFGLYEQDNFDAGISSAMAGLRGQERLDAALQFVVDFQRTYSLGFLVDTEPEHVLFQMKRVIPILHGRIARLVDGDNADLAAATVVRVTVCHYLIGDDDRERFLTELRYAAGISPRQASRPATAS</sequence>
<accession>A0AA37ULW9</accession>
<keyword evidence="2 4" id="KW-0238">DNA-binding</keyword>
<evidence type="ECO:0000313" key="8">
    <source>
        <dbReference type="Proteomes" id="UP000245060"/>
    </source>
</evidence>
<dbReference type="PANTHER" id="PTHR30055:SF234">
    <property type="entry name" value="HTH-TYPE TRANSCRIPTIONAL REGULATOR BETI"/>
    <property type="match status" value="1"/>
</dbReference>
<keyword evidence="1" id="KW-0805">Transcription regulation</keyword>